<dbReference type="Pfam" id="PF11901">
    <property type="entry name" value="DM9"/>
    <property type="match status" value="1"/>
</dbReference>
<proteinExistence type="predicted"/>
<organism evidence="1 2">
    <name type="scientific">Dendroctonus ponderosae</name>
    <name type="common">Mountain pine beetle</name>
    <dbReference type="NCBI Taxonomy" id="77166"/>
    <lineage>
        <taxon>Eukaryota</taxon>
        <taxon>Metazoa</taxon>
        <taxon>Ecdysozoa</taxon>
        <taxon>Arthropoda</taxon>
        <taxon>Hexapoda</taxon>
        <taxon>Insecta</taxon>
        <taxon>Pterygota</taxon>
        <taxon>Neoptera</taxon>
        <taxon>Endopterygota</taxon>
        <taxon>Coleoptera</taxon>
        <taxon>Polyphaga</taxon>
        <taxon>Cucujiformia</taxon>
        <taxon>Curculionidae</taxon>
        <taxon>Scolytinae</taxon>
        <taxon>Dendroctonus</taxon>
    </lineage>
</organism>
<dbReference type="PANTHER" id="PTHR31649:SF10">
    <property type="entry name" value="IP19903P-RELATED"/>
    <property type="match status" value="1"/>
</dbReference>
<dbReference type="SMART" id="SM00696">
    <property type="entry name" value="DM9"/>
    <property type="match status" value="2"/>
</dbReference>
<dbReference type="PANTHER" id="PTHR31649">
    <property type="entry name" value="AGAP009604-PA"/>
    <property type="match status" value="1"/>
</dbReference>
<sequence>MADRPCNINNGIQYPHTPSWRPRQCGCSKNSPHTRIQCPGCVNRPNICWPPPPGFKNPYPGGVNLPASAPPFPPNAPAFHGPNSTFSPSTFLGHSYPPKPVISANHPKHGLGAKPYYWVDTFARGAVPTTALHAGHDIDGTQIFVGRAFHEGDWIPAKVIPEKNVAYVAYGGAEHPKDRYQVLCEQRFDWEPTSGGQVPPGAVEGGRTSDGETLYIGRVHHDGALTVGKVHPSHGVCYIPFGGREIGHDSYEILVLRN</sequence>
<reference evidence="2" key="1">
    <citation type="journal article" date="2013" name="Genome Biol.">
        <title>Draft genome of the mountain pine beetle, Dendroctonus ponderosae Hopkins, a major forest pest.</title>
        <authorList>
            <person name="Keeling C.I."/>
            <person name="Yuen M.M."/>
            <person name="Liao N.Y."/>
            <person name="Docking T.R."/>
            <person name="Chan S.K."/>
            <person name="Taylor G.A."/>
            <person name="Palmquist D.L."/>
            <person name="Jackman S.D."/>
            <person name="Nguyen A."/>
            <person name="Li M."/>
            <person name="Henderson H."/>
            <person name="Janes J.K."/>
            <person name="Zhao Y."/>
            <person name="Pandoh P."/>
            <person name="Moore R."/>
            <person name="Sperling F.A."/>
            <person name="Huber D.P."/>
            <person name="Birol I."/>
            <person name="Jones S.J."/>
            <person name="Bohlmann J."/>
        </authorList>
    </citation>
    <scope>NUCLEOTIDE SEQUENCE</scope>
</reference>
<keyword evidence="2" id="KW-1185">Reference proteome</keyword>
<evidence type="ECO:0000313" key="1">
    <source>
        <dbReference type="EnsemblMetazoa" id="XP_019765847.1"/>
    </source>
</evidence>
<protein>
    <submittedName>
        <fullName evidence="1">Uncharacterized protein</fullName>
    </submittedName>
</protein>
<dbReference type="AlphaFoldDB" id="A0AAR5PY20"/>
<dbReference type="Proteomes" id="UP000019118">
    <property type="component" value="Unassembled WGS sequence"/>
</dbReference>
<name>A0AAR5PY20_DENPD</name>
<evidence type="ECO:0000313" key="2">
    <source>
        <dbReference type="Proteomes" id="UP000019118"/>
    </source>
</evidence>
<reference evidence="1" key="2">
    <citation type="submission" date="2024-08" db="UniProtKB">
        <authorList>
            <consortium name="EnsemblMetazoa"/>
        </authorList>
    </citation>
    <scope>IDENTIFICATION</scope>
</reference>
<accession>A0AAR5PY20</accession>
<dbReference type="InterPro" id="IPR006616">
    <property type="entry name" value="DM9_repeat"/>
</dbReference>
<dbReference type="EnsemblMetazoa" id="XM_019910288.1">
    <property type="protein sequence ID" value="XP_019765847.1"/>
    <property type="gene ID" value="LOC109541430"/>
</dbReference>